<evidence type="ECO:0000256" key="10">
    <source>
        <dbReference type="ARBA" id="ARBA00023136"/>
    </source>
</evidence>
<comment type="similarity">
    <text evidence="2 12">Belongs to the ABC-4 integral membrane protein family. FtsX subfamily.</text>
</comment>
<evidence type="ECO:0000256" key="13">
    <source>
        <dbReference type="SAM" id="Phobius"/>
    </source>
</evidence>
<dbReference type="InterPro" id="IPR003838">
    <property type="entry name" value="ABC3_permease_C"/>
</dbReference>
<evidence type="ECO:0000256" key="5">
    <source>
        <dbReference type="ARBA" id="ARBA00022475"/>
    </source>
</evidence>
<keyword evidence="10 12" id="KW-0472">Membrane</keyword>
<dbReference type="PANTHER" id="PTHR47755">
    <property type="entry name" value="CELL DIVISION PROTEIN FTSX"/>
    <property type="match status" value="1"/>
</dbReference>
<keyword evidence="6" id="KW-0997">Cell inner membrane</keyword>
<dbReference type="PANTHER" id="PTHR47755:SF1">
    <property type="entry name" value="CELL DIVISION PROTEIN FTSX"/>
    <property type="match status" value="1"/>
</dbReference>
<comment type="subcellular location">
    <subcellularLocation>
        <location evidence="1">Cell inner membrane</location>
        <topology evidence="1">Multi-pass membrane protein</topology>
    </subcellularLocation>
    <subcellularLocation>
        <location evidence="12">Cell membrane</location>
    </subcellularLocation>
</comment>
<dbReference type="GO" id="GO:0005886">
    <property type="term" value="C:plasma membrane"/>
    <property type="evidence" value="ECO:0007669"/>
    <property type="project" value="UniProtKB-SubCell"/>
</dbReference>
<organism evidence="16 17">
    <name type="scientific">Syntrophomonas zehnderi OL-4</name>
    <dbReference type="NCBI Taxonomy" id="690567"/>
    <lineage>
        <taxon>Bacteria</taxon>
        <taxon>Bacillati</taxon>
        <taxon>Bacillota</taxon>
        <taxon>Clostridia</taxon>
        <taxon>Eubacteriales</taxon>
        <taxon>Syntrophomonadaceae</taxon>
        <taxon>Syntrophomonas</taxon>
    </lineage>
</organism>
<keyword evidence="9 13" id="KW-1133">Transmembrane helix</keyword>
<evidence type="ECO:0000256" key="2">
    <source>
        <dbReference type="ARBA" id="ARBA00007379"/>
    </source>
</evidence>
<comment type="function">
    <text evidence="12">Part of the ABC transporter FtsEX involved in asymmetric cellular division facilitating the initiation of sporulation.</text>
</comment>
<dbReference type="InterPro" id="IPR004513">
    <property type="entry name" value="FtsX"/>
</dbReference>
<dbReference type="InterPro" id="IPR040690">
    <property type="entry name" value="FtsX_ECD"/>
</dbReference>
<dbReference type="AlphaFoldDB" id="A0A0E4GTX3"/>
<dbReference type="OrthoDB" id="9812531at2"/>
<dbReference type="Gene3D" id="3.30.70.3040">
    <property type="match status" value="1"/>
</dbReference>
<dbReference type="PIRSF" id="PIRSF003097">
    <property type="entry name" value="FtsX"/>
    <property type="match status" value="1"/>
</dbReference>
<evidence type="ECO:0000259" key="14">
    <source>
        <dbReference type="Pfam" id="PF02687"/>
    </source>
</evidence>
<dbReference type="STRING" id="690567.2455"/>
<evidence type="ECO:0000256" key="9">
    <source>
        <dbReference type="ARBA" id="ARBA00022989"/>
    </source>
</evidence>
<evidence type="ECO:0000259" key="15">
    <source>
        <dbReference type="Pfam" id="PF18075"/>
    </source>
</evidence>
<feature type="domain" description="FtsX extracellular" evidence="15">
    <location>
        <begin position="60"/>
        <end position="153"/>
    </location>
</feature>
<keyword evidence="5 12" id="KW-1003">Cell membrane</keyword>
<feature type="transmembrane region" description="Helical" evidence="13">
    <location>
        <begin position="172"/>
        <end position="198"/>
    </location>
</feature>
<feature type="transmembrane region" description="Helical" evidence="13">
    <location>
        <begin position="23"/>
        <end position="47"/>
    </location>
</feature>
<feature type="domain" description="ABC3 transporter permease C-terminal" evidence="14">
    <location>
        <begin position="176"/>
        <end position="293"/>
    </location>
</feature>
<keyword evidence="11 12" id="KW-0131">Cell cycle</keyword>
<dbReference type="InterPro" id="IPR058204">
    <property type="entry name" value="FtsX_firmicutes-type"/>
</dbReference>
<dbReference type="RefSeq" id="WP_046499457.1">
    <property type="nucleotide sequence ID" value="NZ_CGIH01000042.1"/>
</dbReference>
<evidence type="ECO:0000256" key="4">
    <source>
        <dbReference type="ARBA" id="ARBA00021907"/>
    </source>
</evidence>
<dbReference type="EMBL" id="CGIH01000042">
    <property type="protein sequence ID" value="CQB51992.1"/>
    <property type="molecule type" value="Genomic_DNA"/>
</dbReference>
<comment type="subunit">
    <text evidence="3">Forms a membrane-associated complex with FtsE.</text>
</comment>
<gene>
    <name evidence="16" type="ORF">2455</name>
</gene>
<dbReference type="Proteomes" id="UP000045545">
    <property type="component" value="Unassembled WGS sequence"/>
</dbReference>
<dbReference type="GO" id="GO:0051301">
    <property type="term" value="P:cell division"/>
    <property type="evidence" value="ECO:0007669"/>
    <property type="project" value="UniProtKB-KW"/>
</dbReference>
<dbReference type="Pfam" id="PF18075">
    <property type="entry name" value="FtsX_ECD"/>
    <property type="match status" value="1"/>
</dbReference>
<sequence>MSSFKNFGYFFGETFKSLRRNRLLSIATVTTVSICILILGVAVLMTINAGHFINRLESDIEMMVFVDNSLNRSQISDLEREIKDLDGVKSVTFISKEQALKRLQDKFAGQEYNLKNTVGKNPLPDSFEVKAENPQNVTAIAAKIQKMNGVEKVNYGQGIIERLLKVTQWVRIISVTLIVFLALGAVFLIATTIRLAIFSRRKEIYLMKLIGATDWFIRWPFFIEGIILGSLGSLIAILFLALGYSSLLNNIQTAMFFIPMVTNPGLLTKIYVALFASGALLGVLGTYISLNRFLDV</sequence>
<dbReference type="NCBIfam" id="NF038347">
    <property type="entry name" value="FtsX_Gpos"/>
    <property type="match status" value="1"/>
</dbReference>
<dbReference type="InterPro" id="IPR047590">
    <property type="entry name" value="FtsX_proteobact-type"/>
</dbReference>
<dbReference type="Pfam" id="PF02687">
    <property type="entry name" value="FtsX"/>
    <property type="match status" value="1"/>
</dbReference>
<evidence type="ECO:0000256" key="8">
    <source>
        <dbReference type="ARBA" id="ARBA00022692"/>
    </source>
</evidence>
<name>A0A0E4GTX3_9FIRM</name>
<accession>A0A0E4GTX3</accession>
<evidence type="ECO:0000256" key="7">
    <source>
        <dbReference type="ARBA" id="ARBA00022618"/>
    </source>
</evidence>
<keyword evidence="17" id="KW-1185">Reference proteome</keyword>
<dbReference type="NCBIfam" id="TIGR00439">
    <property type="entry name" value="FtsX_Gneg"/>
    <property type="match status" value="1"/>
</dbReference>
<evidence type="ECO:0000256" key="11">
    <source>
        <dbReference type="ARBA" id="ARBA00023306"/>
    </source>
</evidence>
<evidence type="ECO:0000256" key="12">
    <source>
        <dbReference type="PIRNR" id="PIRNR003097"/>
    </source>
</evidence>
<evidence type="ECO:0000256" key="3">
    <source>
        <dbReference type="ARBA" id="ARBA00011160"/>
    </source>
</evidence>
<reference evidence="16 17" key="1">
    <citation type="submission" date="2015-03" db="EMBL/GenBank/DDBJ databases">
        <authorList>
            <person name="Murphy D."/>
        </authorList>
    </citation>
    <scope>NUCLEOTIDE SEQUENCE [LARGE SCALE GENOMIC DNA]</scope>
    <source>
        <strain evidence="16 17">OL-4</strain>
    </source>
</reference>
<keyword evidence="8 13" id="KW-0812">Transmembrane</keyword>
<feature type="transmembrane region" description="Helical" evidence="13">
    <location>
        <begin position="270"/>
        <end position="290"/>
    </location>
</feature>
<evidence type="ECO:0000256" key="1">
    <source>
        <dbReference type="ARBA" id="ARBA00004429"/>
    </source>
</evidence>
<protein>
    <recommendedName>
        <fullName evidence="4 12">Cell division protein FtsX</fullName>
    </recommendedName>
</protein>
<evidence type="ECO:0000313" key="17">
    <source>
        <dbReference type="Proteomes" id="UP000045545"/>
    </source>
</evidence>
<evidence type="ECO:0000256" key="6">
    <source>
        <dbReference type="ARBA" id="ARBA00022519"/>
    </source>
</evidence>
<evidence type="ECO:0000313" key="16">
    <source>
        <dbReference type="EMBL" id="CQB51992.1"/>
    </source>
</evidence>
<feature type="transmembrane region" description="Helical" evidence="13">
    <location>
        <begin position="219"/>
        <end position="242"/>
    </location>
</feature>
<proteinExistence type="inferred from homology"/>
<keyword evidence="7 12" id="KW-0132">Cell division</keyword>